<dbReference type="GO" id="GO:0045739">
    <property type="term" value="P:positive regulation of DNA repair"/>
    <property type="evidence" value="ECO:0007669"/>
    <property type="project" value="TreeGrafter"/>
</dbReference>
<dbReference type="PANTHER" id="PTHR15932">
    <property type="entry name" value="UBIQUITIN INTERACTION MOTIF-CONTAINING PROTEIN 1"/>
    <property type="match status" value="1"/>
</dbReference>
<dbReference type="AlphaFoldDB" id="A0A6P8PMB0"/>
<keyword evidence="1" id="KW-1185">Reference proteome</keyword>
<dbReference type="InterPro" id="IPR038868">
    <property type="entry name" value="RAP80"/>
</dbReference>
<dbReference type="GO" id="GO:0006302">
    <property type="term" value="P:double-strand break repair"/>
    <property type="evidence" value="ECO:0007669"/>
    <property type="project" value="InterPro"/>
</dbReference>
<evidence type="ECO:0000313" key="2">
    <source>
        <dbReference type="RefSeq" id="XP_033782805.1"/>
    </source>
</evidence>
<proteinExistence type="predicted"/>
<dbReference type="GO" id="GO:0042393">
    <property type="term" value="F:histone binding"/>
    <property type="evidence" value="ECO:0007669"/>
    <property type="project" value="TreeGrafter"/>
</dbReference>
<dbReference type="GO" id="GO:0070531">
    <property type="term" value="C:BRCA1-A complex"/>
    <property type="evidence" value="ECO:0007669"/>
    <property type="project" value="InterPro"/>
</dbReference>
<accession>A0A6P8PMB0</accession>
<reference evidence="2" key="1">
    <citation type="submission" date="2025-08" db="UniProtKB">
        <authorList>
            <consortium name="RefSeq"/>
        </authorList>
    </citation>
    <scope>IDENTIFICATION</scope>
</reference>
<evidence type="ECO:0000313" key="1">
    <source>
        <dbReference type="Proteomes" id="UP000515159"/>
    </source>
</evidence>
<name>A0A6P8PMB0_GEOSA</name>
<sequence length="180" mass="20535">MGLFFFPISEWRPFSEDLSESPTEFPNPSCILVYRSEKCYVCKSLVLLREYQSHVDNCLQTAVLETQGSRRLRSAKEVGRSEGRLLSMLEQSEPKCADAEVKSSGPELGTRRSFTSHVEDKDDSAECSYRACSPTSDFQLSDSPIKAFVAISEVTDCLVDFKKQFSRRPNSRDLRRKRRT</sequence>
<dbReference type="KEGG" id="gsh:117351532"/>
<dbReference type="Proteomes" id="UP000515159">
    <property type="component" value="Chromosome 18"/>
</dbReference>
<dbReference type="GeneID" id="117351532"/>
<organism evidence="1 2">
    <name type="scientific">Geotrypetes seraphini</name>
    <name type="common">Gaboon caecilian</name>
    <name type="synonym">Caecilia seraphini</name>
    <dbReference type="NCBI Taxonomy" id="260995"/>
    <lineage>
        <taxon>Eukaryota</taxon>
        <taxon>Metazoa</taxon>
        <taxon>Chordata</taxon>
        <taxon>Craniata</taxon>
        <taxon>Vertebrata</taxon>
        <taxon>Euteleostomi</taxon>
        <taxon>Amphibia</taxon>
        <taxon>Gymnophiona</taxon>
        <taxon>Geotrypetes</taxon>
    </lineage>
</organism>
<dbReference type="RefSeq" id="XP_033782805.1">
    <property type="nucleotide sequence ID" value="XM_033926914.1"/>
</dbReference>
<dbReference type="OrthoDB" id="7536094at2759"/>
<dbReference type="InParanoid" id="A0A6P8PMB0"/>
<dbReference type="PANTHER" id="PTHR15932:SF2">
    <property type="entry name" value="BRCA1-A COMPLEX SUBUNIT RAP80"/>
    <property type="match status" value="1"/>
</dbReference>
<gene>
    <name evidence="2" type="primary">LOC117351532</name>
</gene>
<dbReference type="GO" id="GO:0070530">
    <property type="term" value="F:K63-linked polyubiquitin modification-dependent protein binding"/>
    <property type="evidence" value="ECO:0007669"/>
    <property type="project" value="InterPro"/>
</dbReference>
<protein>
    <submittedName>
        <fullName evidence="2">BRCA1-A complex subunit RAP80-like</fullName>
    </submittedName>
</protein>